<evidence type="ECO:0000313" key="3">
    <source>
        <dbReference type="RefSeq" id="XP_033459237.1"/>
    </source>
</evidence>
<feature type="region of interest" description="Disordered" evidence="1">
    <location>
        <begin position="157"/>
        <end position="250"/>
    </location>
</feature>
<dbReference type="OrthoDB" id="5430532at2759"/>
<feature type="compositionally biased region" description="Polar residues" evidence="1">
    <location>
        <begin position="420"/>
        <end position="441"/>
    </location>
</feature>
<evidence type="ECO:0000313" key="2">
    <source>
        <dbReference type="Proteomes" id="UP000504637"/>
    </source>
</evidence>
<reference evidence="3" key="3">
    <citation type="submission" date="2025-08" db="UniProtKB">
        <authorList>
            <consortium name="RefSeq"/>
        </authorList>
    </citation>
    <scope>IDENTIFICATION</scope>
    <source>
        <strain evidence="3">CBS 342.82</strain>
    </source>
</reference>
<dbReference type="Proteomes" id="UP000504637">
    <property type="component" value="Unplaced"/>
</dbReference>
<feature type="region of interest" description="Disordered" evidence="1">
    <location>
        <begin position="314"/>
        <end position="524"/>
    </location>
</feature>
<accession>A0A6J3M2F6</accession>
<keyword evidence="2" id="KW-1185">Reference proteome</keyword>
<organism evidence="3">
    <name type="scientific">Dissoconium aciculare CBS 342.82</name>
    <dbReference type="NCBI Taxonomy" id="1314786"/>
    <lineage>
        <taxon>Eukaryota</taxon>
        <taxon>Fungi</taxon>
        <taxon>Dikarya</taxon>
        <taxon>Ascomycota</taxon>
        <taxon>Pezizomycotina</taxon>
        <taxon>Dothideomycetes</taxon>
        <taxon>Dothideomycetidae</taxon>
        <taxon>Mycosphaerellales</taxon>
        <taxon>Dissoconiaceae</taxon>
        <taxon>Dissoconium</taxon>
    </lineage>
</organism>
<feature type="region of interest" description="Disordered" evidence="1">
    <location>
        <begin position="781"/>
        <end position="802"/>
    </location>
</feature>
<evidence type="ECO:0000256" key="1">
    <source>
        <dbReference type="SAM" id="MobiDB-lite"/>
    </source>
</evidence>
<dbReference type="AlphaFoldDB" id="A0A6J3M2F6"/>
<feature type="region of interest" description="Disordered" evidence="1">
    <location>
        <begin position="16"/>
        <end position="35"/>
    </location>
</feature>
<feature type="compositionally biased region" description="Polar residues" evidence="1">
    <location>
        <begin position="157"/>
        <end position="176"/>
    </location>
</feature>
<name>A0A6J3M2F6_9PEZI</name>
<proteinExistence type="predicted"/>
<feature type="compositionally biased region" description="Polar residues" evidence="1">
    <location>
        <begin position="314"/>
        <end position="329"/>
    </location>
</feature>
<dbReference type="GeneID" id="54366271"/>
<feature type="region of interest" description="Disordered" evidence="1">
    <location>
        <begin position="567"/>
        <end position="690"/>
    </location>
</feature>
<reference evidence="3" key="1">
    <citation type="submission" date="2020-01" db="EMBL/GenBank/DDBJ databases">
        <authorList>
            <consortium name="DOE Joint Genome Institute"/>
            <person name="Haridas S."/>
            <person name="Albert R."/>
            <person name="Binder M."/>
            <person name="Bloem J."/>
            <person name="Labutti K."/>
            <person name="Salamov A."/>
            <person name="Andreopoulos B."/>
            <person name="Baker S.E."/>
            <person name="Barry K."/>
            <person name="Bills G."/>
            <person name="Bluhm B.H."/>
            <person name="Cannon C."/>
            <person name="Castanera R."/>
            <person name="Culley D.E."/>
            <person name="Daum C."/>
            <person name="Ezra D."/>
            <person name="Gonzalez J.B."/>
            <person name="Henrissat B."/>
            <person name="Kuo A."/>
            <person name="Liang C."/>
            <person name="Lipzen A."/>
            <person name="Lutzoni F."/>
            <person name="Magnuson J."/>
            <person name="Mondo S."/>
            <person name="Nolan M."/>
            <person name="Ohm R."/>
            <person name="Pangilinan J."/>
            <person name="Park H.-J."/>
            <person name="Ramirez L."/>
            <person name="Alfaro M."/>
            <person name="Sun H."/>
            <person name="Tritt A."/>
            <person name="Yoshinaga Y."/>
            <person name="Zwiers L.-H."/>
            <person name="Turgeon B.G."/>
            <person name="Goodwin S.B."/>
            <person name="Spatafora J.W."/>
            <person name="Crous P.W."/>
            <person name="Grigoriev I.V."/>
        </authorList>
    </citation>
    <scope>NUCLEOTIDE SEQUENCE</scope>
    <source>
        <strain evidence="3">CBS 342.82</strain>
    </source>
</reference>
<reference evidence="3" key="2">
    <citation type="submission" date="2020-04" db="EMBL/GenBank/DDBJ databases">
        <authorList>
            <consortium name="NCBI Genome Project"/>
        </authorList>
    </citation>
    <scope>NUCLEOTIDE SEQUENCE</scope>
    <source>
        <strain evidence="3">CBS 342.82</strain>
    </source>
</reference>
<feature type="compositionally biased region" description="Polar residues" evidence="1">
    <location>
        <begin position="576"/>
        <end position="614"/>
    </location>
</feature>
<dbReference type="RefSeq" id="XP_033459237.1">
    <property type="nucleotide sequence ID" value="XM_033608471.1"/>
</dbReference>
<gene>
    <name evidence="3" type="ORF">K489DRAFT_432050</name>
</gene>
<feature type="compositionally biased region" description="Polar residues" evidence="1">
    <location>
        <begin position="196"/>
        <end position="250"/>
    </location>
</feature>
<protein>
    <submittedName>
        <fullName evidence="3">Uncharacterized protein</fullName>
    </submittedName>
</protein>
<feature type="compositionally biased region" description="Low complexity" evidence="1">
    <location>
        <begin position="615"/>
        <end position="637"/>
    </location>
</feature>
<feature type="compositionally biased region" description="Basic and acidic residues" evidence="1">
    <location>
        <begin position="667"/>
        <end position="682"/>
    </location>
</feature>
<sequence>MGRKFSIDIPKLKIGTKNEGRPIDALTPDSPQTPIPKSILQLPSDLDAELRAACTWVVENYRPSHEVWSEATRPALNYAAVQIGLTAAFANKVEGVEEHRLRGLPESGSRYKYKPDVPTEDLFKNDGEAASQVENAAAVPVTAARVDQLMVASQRSMTVTTHADSPTLSKPESAQSDAHDIKTQPAKPVRPDHGSTESQETQVSTPESDATDNAWNNASTGITSAVITPASKRTSPSHATAFDFSNPQKVDSNAALHGHRVRTELEKHKKLQEERENMAHLKTREFAAAVSNGISVYKPSGSSEPASATFTTALPALSNASRENLQNSRGRAPEGRCVPHDSNSPQNTQRHRSRSRSVTRAVREYFRPGSSAAATRSRKASMDSQYHSARPVEHQEGTEEYWSSTSASARRGRWNLWRSGGQNRQYTTPDYSRPSSATGFFSSRLRSRSRAGSAGSSAQELASANDQRNDSVQRDVAAQHQFHQRPPKPAIDLNRELPPLPSLDQWKSDDEEEDSTYHPGFSNASTAFQQPFVNEPLLDESQAVFNAILPANASSRPLSTISIAPRPKRVAEVSEQEISLTPTSASRRSLDSGSILTNALQHSSPQRTPGSSRNSPRVATTASAPSPSHKSSSPAVSIRHVHSASAGGSDGQLQTARLSRQGLARSSSDEETRRKENREKQRLSLSHSKSHGLFYRDDEVRRHDIDVNPLHRTTAAQRVPVGSRTAQQQRYHLNPLQSHPVMSQPDLLQREDVKQQYQPERTPPDVTAAIIKGRRKWWGLREGKESPKQGRGRFFSSPPPVSHALRSVQVPWQQRC</sequence>